<dbReference type="InterPro" id="IPR036249">
    <property type="entry name" value="Thioredoxin-like_sf"/>
</dbReference>
<dbReference type="PANTHER" id="PTHR42899:SF1">
    <property type="entry name" value="SPERMATOGENESIS-ASSOCIATED PROTEIN 20"/>
    <property type="match status" value="1"/>
</dbReference>
<dbReference type="AlphaFoldDB" id="A0A934VSV4"/>
<feature type="signal peptide" evidence="1">
    <location>
        <begin position="1"/>
        <end position="25"/>
    </location>
</feature>
<feature type="domain" description="Spermatogenesis-associated protein 20-like TRX" evidence="2">
    <location>
        <begin position="21"/>
        <end position="173"/>
    </location>
</feature>
<dbReference type="InterPro" id="IPR008928">
    <property type="entry name" value="6-hairpin_glycosidase_sf"/>
</dbReference>
<dbReference type="Gene3D" id="3.40.30.10">
    <property type="entry name" value="Glutaredoxin"/>
    <property type="match status" value="1"/>
</dbReference>
<dbReference type="InterPro" id="IPR024705">
    <property type="entry name" value="Ssp411"/>
</dbReference>
<gene>
    <name evidence="3" type="ORF">JIN87_19365</name>
</gene>
<evidence type="ECO:0000259" key="2">
    <source>
        <dbReference type="Pfam" id="PF03190"/>
    </source>
</evidence>
<comment type="caution">
    <text evidence="3">The sequence shown here is derived from an EMBL/GenBank/DDBJ whole genome shotgun (WGS) entry which is preliminary data.</text>
</comment>
<dbReference type="PANTHER" id="PTHR42899">
    <property type="entry name" value="SPERMATOGENESIS-ASSOCIATED PROTEIN 20"/>
    <property type="match status" value="1"/>
</dbReference>
<proteinExistence type="predicted"/>
<dbReference type="InterPro" id="IPR004879">
    <property type="entry name" value="Ssp411-like_TRX"/>
</dbReference>
<keyword evidence="4" id="KW-1185">Reference proteome</keyword>
<evidence type="ECO:0000256" key="1">
    <source>
        <dbReference type="SAM" id="SignalP"/>
    </source>
</evidence>
<dbReference type="RefSeq" id="WP_200357266.1">
    <property type="nucleotide sequence ID" value="NZ_JAENIL010000040.1"/>
</dbReference>
<sequence>MSLIRQLPLFAAACLLAFSSSLANAKSALWEAHQSDTVNWHPWDPALLEKAKDENKPLFFFVAHFGNSLAKAMLNETFQNKTIAATLNDTAIPILVETNEEPELASFLQDLAYQHFDGNELPTCLWTDTSFAPLNGGGYFPPTDDWGGQGFLSLARNVSDQWQNNPDEYRSIAADRLKRSSQTRSMPSPELLPTPARFPTTPFLSTESPTLPALDLFNYTRILPLLPEQHAEEILSALEANLSQITSGAGFDSVSGGFFSGSNDANWKLPLFQKSTTDQALLLLAVSNLSQKAPKPIYRDLIRLTLEHIDSDLTKPDGLARQYLDSFAQGESPDTTEGSYYLVSSDEVSTLSPKTTELWGLSPNGNLDQETDILGLYTKQNIPFANSESIYSKKEDELRLELRKLRETKPRPLSDDTGYTATNALIIKALVAIAKDTEHSNRLAQAQERFNTLLTSTFNSSGKTLYNSNSRTQTASTLDYTYIASVALDLYDVTKDIKYLDTAKTIYNTWQSDDRFQKANPLLLSSGIDSIWFSNYLDSTIPSAASVHIENLKRLNKAPEPQLKQIFDTLPNSVKSTPERYRSLFAAHGLAISEN</sequence>
<accession>A0A934VSV4</accession>
<dbReference type="Pfam" id="PF03190">
    <property type="entry name" value="Thioredox_DsbH"/>
    <property type="match status" value="1"/>
</dbReference>
<dbReference type="PIRSF" id="PIRSF006402">
    <property type="entry name" value="UCP006402_thioredoxin"/>
    <property type="match status" value="1"/>
</dbReference>
<reference evidence="3" key="1">
    <citation type="submission" date="2021-01" db="EMBL/GenBank/DDBJ databases">
        <title>Modified the classification status of verrucomicrobia.</title>
        <authorList>
            <person name="Feng X."/>
        </authorList>
    </citation>
    <scope>NUCLEOTIDE SEQUENCE</scope>
    <source>
        <strain evidence="3">KCTC 13126</strain>
    </source>
</reference>
<protein>
    <submittedName>
        <fullName evidence="3">Thioredoxin domain-containing protein</fullName>
    </submittedName>
</protein>
<dbReference type="GO" id="GO:0005975">
    <property type="term" value="P:carbohydrate metabolic process"/>
    <property type="evidence" value="ECO:0007669"/>
    <property type="project" value="InterPro"/>
</dbReference>
<name>A0A934VSV4_9BACT</name>
<dbReference type="SUPFAM" id="SSF52833">
    <property type="entry name" value="Thioredoxin-like"/>
    <property type="match status" value="1"/>
</dbReference>
<keyword evidence="1" id="KW-0732">Signal</keyword>
<dbReference type="Proteomes" id="UP000617628">
    <property type="component" value="Unassembled WGS sequence"/>
</dbReference>
<evidence type="ECO:0000313" key="4">
    <source>
        <dbReference type="Proteomes" id="UP000617628"/>
    </source>
</evidence>
<evidence type="ECO:0000313" key="3">
    <source>
        <dbReference type="EMBL" id="MBK1879053.1"/>
    </source>
</evidence>
<feature type="chain" id="PRO_5037366970" evidence="1">
    <location>
        <begin position="26"/>
        <end position="595"/>
    </location>
</feature>
<organism evidence="3 4">
    <name type="scientific">Pelagicoccus mobilis</name>
    <dbReference type="NCBI Taxonomy" id="415221"/>
    <lineage>
        <taxon>Bacteria</taxon>
        <taxon>Pseudomonadati</taxon>
        <taxon>Verrucomicrobiota</taxon>
        <taxon>Opitutia</taxon>
        <taxon>Puniceicoccales</taxon>
        <taxon>Pelagicoccaceae</taxon>
        <taxon>Pelagicoccus</taxon>
    </lineage>
</organism>
<dbReference type="EMBL" id="JAENIL010000040">
    <property type="protein sequence ID" value="MBK1879053.1"/>
    <property type="molecule type" value="Genomic_DNA"/>
</dbReference>
<dbReference type="Gene3D" id="1.50.10.20">
    <property type="match status" value="1"/>
</dbReference>
<dbReference type="SUPFAM" id="SSF48208">
    <property type="entry name" value="Six-hairpin glycosidases"/>
    <property type="match status" value="1"/>
</dbReference>